<name>A0ABR0B744_9CRUS</name>
<evidence type="ECO:0000256" key="1">
    <source>
        <dbReference type="SAM" id="MobiDB-lite"/>
    </source>
</evidence>
<proteinExistence type="predicted"/>
<comment type="caution">
    <text evidence="2">The sequence shown here is derived from an EMBL/GenBank/DDBJ whole genome shotgun (WGS) entry which is preliminary data.</text>
</comment>
<dbReference type="EMBL" id="JAOYFB010000040">
    <property type="protein sequence ID" value="KAK4037503.1"/>
    <property type="molecule type" value="Genomic_DNA"/>
</dbReference>
<evidence type="ECO:0000313" key="3">
    <source>
        <dbReference type="Proteomes" id="UP001234178"/>
    </source>
</evidence>
<feature type="region of interest" description="Disordered" evidence="1">
    <location>
        <begin position="40"/>
        <end position="83"/>
    </location>
</feature>
<organism evidence="2 3">
    <name type="scientific">Daphnia magna</name>
    <dbReference type="NCBI Taxonomy" id="35525"/>
    <lineage>
        <taxon>Eukaryota</taxon>
        <taxon>Metazoa</taxon>
        <taxon>Ecdysozoa</taxon>
        <taxon>Arthropoda</taxon>
        <taxon>Crustacea</taxon>
        <taxon>Branchiopoda</taxon>
        <taxon>Diplostraca</taxon>
        <taxon>Cladocera</taxon>
        <taxon>Anomopoda</taxon>
        <taxon>Daphniidae</taxon>
        <taxon>Daphnia</taxon>
    </lineage>
</organism>
<evidence type="ECO:0000313" key="2">
    <source>
        <dbReference type="EMBL" id="KAK4037503.1"/>
    </source>
</evidence>
<protein>
    <submittedName>
        <fullName evidence="2">Uncharacterized protein</fullName>
    </submittedName>
</protein>
<accession>A0ABR0B744</accession>
<dbReference type="Proteomes" id="UP001234178">
    <property type="component" value="Unassembled WGS sequence"/>
</dbReference>
<sequence>MREMGEVSEEFGRLSDMDRVKYSLCRILFRLIIEKAKNQLSGIKQRKRQQGKTGTQKRKAFLKKNPSQWNQDCDDIESERTKS</sequence>
<reference evidence="2 3" key="1">
    <citation type="journal article" date="2023" name="Nucleic Acids Res.">
        <title>The hologenome of Daphnia magna reveals possible DNA methylation and microbiome-mediated evolution of the host genome.</title>
        <authorList>
            <person name="Chaturvedi A."/>
            <person name="Li X."/>
            <person name="Dhandapani V."/>
            <person name="Marshall H."/>
            <person name="Kissane S."/>
            <person name="Cuenca-Cambronero M."/>
            <person name="Asole G."/>
            <person name="Calvet F."/>
            <person name="Ruiz-Romero M."/>
            <person name="Marangio P."/>
            <person name="Guigo R."/>
            <person name="Rago D."/>
            <person name="Mirbahai L."/>
            <person name="Eastwood N."/>
            <person name="Colbourne J.K."/>
            <person name="Zhou J."/>
            <person name="Mallon E."/>
            <person name="Orsini L."/>
        </authorList>
    </citation>
    <scope>NUCLEOTIDE SEQUENCE [LARGE SCALE GENOMIC DNA]</scope>
    <source>
        <strain evidence="2">LRV0_1</strain>
    </source>
</reference>
<keyword evidence="3" id="KW-1185">Reference proteome</keyword>
<gene>
    <name evidence="2" type="ORF">OUZ56_029536</name>
</gene>
<feature type="compositionally biased region" description="Basic residues" evidence="1">
    <location>
        <begin position="44"/>
        <end position="62"/>
    </location>
</feature>